<evidence type="ECO:0000313" key="1">
    <source>
        <dbReference type="EMBL" id="KAK3776142.1"/>
    </source>
</evidence>
<name>A0AAE0ZWW0_9GAST</name>
<comment type="caution">
    <text evidence="1">The sequence shown here is derived from an EMBL/GenBank/DDBJ whole genome shotgun (WGS) entry which is preliminary data.</text>
</comment>
<protein>
    <submittedName>
        <fullName evidence="1">Uncharacterized protein</fullName>
    </submittedName>
</protein>
<keyword evidence="2" id="KW-1185">Reference proteome</keyword>
<accession>A0AAE0ZWW0</accession>
<evidence type="ECO:0000313" key="2">
    <source>
        <dbReference type="Proteomes" id="UP001283361"/>
    </source>
</evidence>
<dbReference type="AlphaFoldDB" id="A0AAE0ZWW0"/>
<reference evidence="1" key="1">
    <citation type="journal article" date="2023" name="G3 (Bethesda)">
        <title>A reference genome for the long-term kleptoplast-retaining sea slug Elysia crispata morphotype clarki.</title>
        <authorList>
            <person name="Eastman K.E."/>
            <person name="Pendleton A.L."/>
            <person name="Shaikh M.A."/>
            <person name="Suttiyut T."/>
            <person name="Ogas R."/>
            <person name="Tomko P."/>
            <person name="Gavelis G."/>
            <person name="Widhalm J.R."/>
            <person name="Wisecaver J.H."/>
        </authorList>
    </citation>
    <scope>NUCLEOTIDE SEQUENCE</scope>
    <source>
        <strain evidence="1">ECLA1</strain>
    </source>
</reference>
<sequence length="79" mass="8905">MSLCSLAHQSVHIFVQNCFGDISFQSITLPRKSDMVFHEHVQCVSRIVSIVIAQFLILRACRCQSVLDPPSLFDLPKVC</sequence>
<dbReference type="Proteomes" id="UP001283361">
    <property type="component" value="Unassembled WGS sequence"/>
</dbReference>
<organism evidence="1 2">
    <name type="scientific">Elysia crispata</name>
    <name type="common">lettuce slug</name>
    <dbReference type="NCBI Taxonomy" id="231223"/>
    <lineage>
        <taxon>Eukaryota</taxon>
        <taxon>Metazoa</taxon>
        <taxon>Spiralia</taxon>
        <taxon>Lophotrochozoa</taxon>
        <taxon>Mollusca</taxon>
        <taxon>Gastropoda</taxon>
        <taxon>Heterobranchia</taxon>
        <taxon>Euthyneura</taxon>
        <taxon>Panpulmonata</taxon>
        <taxon>Sacoglossa</taxon>
        <taxon>Placobranchoidea</taxon>
        <taxon>Plakobranchidae</taxon>
        <taxon>Elysia</taxon>
    </lineage>
</organism>
<proteinExistence type="predicted"/>
<gene>
    <name evidence="1" type="ORF">RRG08_017078</name>
</gene>
<dbReference type="EMBL" id="JAWDGP010003246">
    <property type="protein sequence ID" value="KAK3776142.1"/>
    <property type="molecule type" value="Genomic_DNA"/>
</dbReference>